<dbReference type="GO" id="GO:0046677">
    <property type="term" value="P:response to antibiotic"/>
    <property type="evidence" value="ECO:0007669"/>
    <property type="project" value="UniProtKB-KW"/>
</dbReference>
<dbReference type="Pfam" id="PF07690">
    <property type="entry name" value="MFS_1"/>
    <property type="match status" value="1"/>
</dbReference>
<dbReference type="AlphaFoldDB" id="A0A3M2LMF9"/>
<feature type="domain" description="Major facilitator superfamily (MFS) profile" evidence="8">
    <location>
        <begin position="13"/>
        <end position="495"/>
    </location>
</feature>
<feature type="transmembrane region" description="Helical" evidence="7">
    <location>
        <begin position="303"/>
        <end position="323"/>
    </location>
</feature>
<dbReference type="PROSITE" id="PS50850">
    <property type="entry name" value="MFS"/>
    <property type="match status" value="1"/>
</dbReference>
<evidence type="ECO:0000256" key="1">
    <source>
        <dbReference type="ARBA" id="ARBA00004651"/>
    </source>
</evidence>
<name>A0A3M2LMF9_9ACTN</name>
<evidence type="ECO:0000256" key="2">
    <source>
        <dbReference type="ARBA" id="ARBA00022692"/>
    </source>
</evidence>
<keyword evidence="5" id="KW-0046">Antibiotic resistance</keyword>
<keyword evidence="10" id="KW-1185">Reference proteome</keyword>
<dbReference type="Proteomes" id="UP000278673">
    <property type="component" value="Unassembled WGS sequence"/>
</dbReference>
<dbReference type="InterPro" id="IPR011701">
    <property type="entry name" value="MFS"/>
</dbReference>
<evidence type="ECO:0000256" key="4">
    <source>
        <dbReference type="ARBA" id="ARBA00023136"/>
    </source>
</evidence>
<dbReference type="PROSITE" id="PS00216">
    <property type="entry name" value="SUGAR_TRANSPORT_1"/>
    <property type="match status" value="1"/>
</dbReference>
<feature type="transmembrane region" description="Helical" evidence="7">
    <location>
        <begin position="55"/>
        <end position="71"/>
    </location>
</feature>
<dbReference type="Gene3D" id="1.20.1250.20">
    <property type="entry name" value="MFS general substrate transporter like domains"/>
    <property type="match status" value="1"/>
</dbReference>
<evidence type="ECO:0000256" key="3">
    <source>
        <dbReference type="ARBA" id="ARBA00022989"/>
    </source>
</evidence>
<organism evidence="9 10">
    <name type="scientific">Streptomyces triticirhizae</name>
    <dbReference type="NCBI Taxonomy" id="2483353"/>
    <lineage>
        <taxon>Bacteria</taxon>
        <taxon>Bacillati</taxon>
        <taxon>Actinomycetota</taxon>
        <taxon>Actinomycetes</taxon>
        <taxon>Kitasatosporales</taxon>
        <taxon>Streptomycetaceae</taxon>
        <taxon>Streptomyces</taxon>
    </lineage>
</organism>
<feature type="transmembrane region" description="Helical" evidence="7">
    <location>
        <begin position="268"/>
        <end position="291"/>
    </location>
</feature>
<feature type="transmembrane region" description="Helical" evidence="7">
    <location>
        <begin position="104"/>
        <end position="125"/>
    </location>
</feature>
<dbReference type="InterPro" id="IPR005829">
    <property type="entry name" value="Sugar_transporter_CS"/>
</dbReference>
<comment type="caution">
    <text evidence="9">The sequence shown here is derived from an EMBL/GenBank/DDBJ whole genome shotgun (WGS) entry which is preliminary data.</text>
</comment>
<keyword evidence="4 7" id="KW-0472">Membrane</keyword>
<feature type="transmembrane region" description="Helical" evidence="7">
    <location>
        <begin position="198"/>
        <end position="218"/>
    </location>
</feature>
<feature type="transmembrane region" description="Helical" evidence="7">
    <location>
        <begin position="357"/>
        <end position="376"/>
    </location>
</feature>
<comment type="subcellular location">
    <subcellularLocation>
        <location evidence="1">Cell membrane</location>
        <topology evidence="1">Multi-pass membrane protein</topology>
    </subcellularLocation>
</comment>
<dbReference type="RefSeq" id="WP_122184640.1">
    <property type="nucleotide sequence ID" value="NZ_RFFJ01000087.1"/>
</dbReference>
<keyword evidence="2 7" id="KW-0812">Transmembrane</keyword>
<dbReference type="EMBL" id="RFFJ01000087">
    <property type="protein sequence ID" value="RMI38642.1"/>
    <property type="molecule type" value="Genomic_DNA"/>
</dbReference>
<protein>
    <submittedName>
        <fullName evidence="9">MFS transporter</fullName>
    </submittedName>
</protein>
<evidence type="ECO:0000256" key="7">
    <source>
        <dbReference type="SAM" id="Phobius"/>
    </source>
</evidence>
<feature type="transmembrane region" description="Helical" evidence="7">
    <location>
        <begin position="78"/>
        <end position="98"/>
    </location>
</feature>
<proteinExistence type="predicted"/>
<feature type="transmembrane region" description="Helical" evidence="7">
    <location>
        <begin position="330"/>
        <end position="351"/>
    </location>
</feature>
<gene>
    <name evidence="9" type="ORF">EBN88_16455</name>
</gene>
<feature type="region of interest" description="Disordered" evidence="6">
    <location>
        <begin position="496"/>
        <end position="532"/>
    </location>
</feature>
<dbReference type="SUPFAM" id="SSF103473">
    <property type="entry name" value="MFS general substrate transporter"/>
    <property type="match status" value="1"/>
</dbReference>
<dbReference type="CDD" id="cd17321">
    <property type="entry name" value="MFS_MMR_MDR_like"/>
    <property type="match status" value="1"/>
</dbReference>
<evidence type="ECO:0000313" key="10">
    <source>
        <dbReference type="Proteomes" id="UP000278673"/>
    </source>
</evidence>
<evidence type="ECO:0000256" key="6">
    <source>
        <dbReference type="SAM" id="MobiDB-lite"/>
    </source>
</evidence>
<dbReference type="PANTHER" id="PTHR42718:SF42">
    <property type="entry name" value="EXPORT PROTEIN"/>
    <property type="match status" value="1"/>
</dbReference>
<dbReference type="InterPro" id="IPR020846">
    <property type="entry name" value="MFS_dom"/>
</dbReference>
<sequence>MDRETVFRRRWLILAILSLSLIVIGLDILIITIALPDIQTDLSSSVSELQWMVNAYTLGFGGLLLLAGGLADRFGRKLLLLLGLTLFLLFSVGATFAANPAQLIAFRAGMGISSALIMPTTLAIIKNVFPPEEQSRAIGIWTAAAGIGVPLGPVVGGVLLENFWWGSLFLINVPVAGLALIAGALIIPESKDEQHRGLDIAGALLSVAGLVTLVYGLIQGPEWGWGEAGTWSLIIGGVALLVGFAVWESRSPNPMLDGALFRNPRFSGSAVAITCVAFSLFGSLFLVTQYLQFALELPPLDAGLRMLAICVLIISSGLAPQLVQRLGLKFAIGGGLAFITAAALVLSTVDIQTEDRVLVALALLGFGLGMAMPPAADSILAASPSNQSGAGSAVTDTAMQVGGALGIAVMGSVLTTSYRNDLPALENLPPEAREAAEDSLGGAAAVADQLGAAGTELMRAADGAFEVALSNASLVGAAVAVVGAVVASIVLPNRPLAHGADGAPEGPADAGAETRPDEGSELPANAGASGRD</sequence>
<dbReference type="GO" id="GO:0022857">
    <property type="term" value="F:transmembrane transporter activity"/>
    <property type="evidence" value="ECO:0007669"/>
    <property type="project" value="InterPro"/>
</dbReference>
<dbReference type="PANTHER" id="PTHR42718">
    <property type="entry name" value="MAJOR FACILITATOR SUPERFAMILY MULTIDRUG TRANSPORTER MFSC"/>
    <property type="match status" value="1"/>
</dbReference>
<evidence type="ECO:0000313" key="9">
    <source>
        <dbReference type="EMBL" id="RMI38642.1"/>
    </source>
</evidence>
<keyword evidence="3 7" id="KW-1133">Transmembrane helix</keyword>
<feature type="transmembrane region" description="Helical" evidence="7">
    <location>
        <begin position="230"/>
        <end position="247"/>
    </location>
</feature>
<accession>A0A3M2LMF9</accession>
<evidence type="ECO:0000259" key="8">
    <source>
        <dbReference type="PROSITE" id="PS50850"/>
    </source>
</evidence>
<feature type="transmembrane region" description="Helical" evidence="7">
    <location>
        <begin position="472"/>
        <end position="491"/>
    </location>
</feature>
<feature type="compositionally biased region" description="Low complexity" evidence="6">
    <location>
        <begin position="499"/>
        <end position="511"/>
    </location>
</feature>
<feature type="transmembrane region" description="Helical" evidence="7">
    <location>
        <begin position="164"/>
        <end position="186"/>
    </location>
</feature>
<dbReference type="GO" id="GO:0005886">
    <property type="term" value="C:plasma membrane"/>
    <property type="evidence" value="ECO:0007669"/>
    <property type="project" value="UniProtKB-SubCell"/>
</dbReference>
<feature type="transmembrane region" description="Helical" evidence="7">
    <location>
        <begin position="12"/>
        <end position="35"/>
    </location>
</feature>
<dbReference type="Gene3D" id="1.20.1720.10">
    <property type="entry name" value="Multidrug resistance protein D"/>
    <property type="match status" value="1"/>
</dbReference>
<dbReference type="InterPro" id="IPR036259">
    <property type="entry name" value="MFS_trans_sf"/>
</dbReference>
<reference evidence="9 10" key="1">
    <citation type="submission" date="2018-10" db="EMBL/GenBank/DDBJ databases">
        <title>Isolation, diversity and antifungal activity of actinobacteria from wheat.</title>
        <authorList>
            <person name="Han C."/>
        </authorList>
    </citation>
    <scope>NUCLEOTIDE SEQUENCE [LARGE SCALE GENOMIC DNA]</scope>
    <source>
        <strain evidence="9 10">NEAU-YY642</strain>
    </source>
</reference>
<evidence type="ECO:0000256" key="5">
    <source>
        <dbReference type="ARBA" id="ARBA00023251"/>
    </source>
</evidence>
<feature type="transmembrane region" description="Helical" evidence="7">
    <location>
        <begin position="137"/>
        <end position="158"/>
    </location>
</feature>